<dbReference type="Pfam" id="PF05977">
    <property type="entry name" value="MFS_3"/>
    <property type="match status" value="1"/>
</dbReference>
<feature type="transmembrane region" description="Helical" evidence="7">
    <location>
        <begin position="263"/>
        <end position="282"/>
    </location>
</feature>
<keyword evidence="10" id="KW-1185">Reference proteome</keyword>
<feature type="transmembrane region" description="Helical" evidence="7">
    <location>
        <begin position="351"/>
        <end position="374"/>
    </location>
</feature>
<evidence type="ECO:0000313" key="10">
    <source>
        <dbReference type="Proteomes" id="UP001597262"/>
    </source>
</evidence>
<accession>A0ABW3RWB8</accession>
<keyword evidence="2" id="KW-0813">Transport</keyword>
<dbReference type="EMBL" id="JBHTLM010000005">
    <property type="protein sequence ID" value="MFD1176416.1"/>
    <property type="molecule type" value="Genomic_DNA"/>
</dbReference>
<feature type="transmembrane region" description="Helical" evidence="7">
    <location>
        <begin position="176"/>
        <end position="196"/>
    </location>
</feature>
<feature type="transmembrane region" description="Helical" evidence="7">
    <location>
        <begin position="226"/>
        <end position="243"/>
    </location>
</feature>
<dbReference type="InterPro" id="IPR036259">
    <property type="entry name" value="MFS_trans_sf"/>
</dbReference>
<dbReference type="Gene3D" id="1.20.1250.20">
    <property type="entry name" value="MFS general substrate transporter like domains"/>
    <property type="match status" value="1"/>
</dbReference>
<reference evidence="10" key="1">
    <citation type="journal article" date="2019" name="Int. J. Syst. Evol. Microbiol.">
        <title>The Global Catalogue of Microorganisms (GCM) 10K type strain sequencing project: providing services to taxonomists for standard genome sequencing and annotation.</title>
        <authorList>
            <consortium name="The Broad Institute Genomics Platform"/>
            <consortium name="The Broad Institute Genome Sequencing Center for Infectious Disease"/>
            <person name="Wu L."/>
            <person name="Ma J."/>
        </authorList>
    </citation>
    <scope>NUCLEOTIDE SEQUENCE [LARGE SCALE GENOMIC DNA]</scope>
    <source>
        <strain evidence="10">CCUG 59189</strain>
    </source>
</reference>
<name>A0ABW3RWB8_9BACL</name>
<evidence type="ECO:0000256" key="1">
    <source>
        <dbReference type="ARBA" id="ARBA00004651"/>
    </source>
</evidence>
<gene>
    <name evidence="9" type="ORF">ACFQ3W_08895</name>
</gene>
<dbReference type="PANTHER" id="PTHR23513">
    <property type="entry name" value="INTEGRAL MEMBRANE EFFLUX PROTEIN-RELATED"/>
    <property type="match status" value="1"/>
</dbReference>
<keyword evidence="5 7" id="KW-1133">Transmembrane helix</keyword>
<feature type="transmembrane region" description="Helical" evidence="7">
    <location>
        <begin position="380"/>
        <end position="400"/>
    </location>
</feature>
<dbReference type="PROSITE" id="PS50850">
    <property type="entry name" value="MFS"/>
    <property type="match status" value="1"/>
</dbReference>
<feature type="transmembrane region" description="Helical" evidence="7">
    <location>
        <begin position="20"/>
        <end position="44"/>
    </location>
</feature>
<dbReference type="RefSeq" id="WP_379318783.1">
    <property type="nucleotide sequence ID" value="NZ_JBHTLM010000005.1"/>
</dbReference>
<dbReference type="PANTHER" id="PTHR23513:SF6">
    <property type="entry name" value="MAJOR FACILITATOR SUPERFAMILY ASSOCIATED DOMAIN-CONTAINING PROTEIN"/>
    <property type="match status" value="1"/>
</dbReference>
<evidence type="ECO:0000256" key="3">
    <source>
        <dbReference type="ARBA" id="ARBA00022475"/>
    </source>
</evidence>
<evidence type="ECO:0000256" key="6">
    <source>
        <dbReference type="ARBA" id="ARBA00023136"/>
    </source>
</evidence>
<evidence type="ECO:0000313" key="9">
    <source>
        <dbReference type="EMBL" id="MFD1176416.1"/>
    </source>
</evidence>
<comment type="subcellular location">
    <subcellularLocation>
        <location evidence="1">Cell membrane</location>
        <topology evidence="1">Multi-pass membrane protein</topology>
    </subcellularLocation>
</comment>
<feature type="transmembrane region" description="Helical" evidence="7">
    <location>
        <begin position="289"/>
        <end position="308"/>
    </location>
</feature>
<keyword evidence="4 7" id="KW-0812">Transmembrane</keyword>
<dbReference type="Proteomes" id="UP001597262">
    <property type="component" value="Unassembled WGS sequence"/>
</dbReference>
<evidence type="ECO:0000256" key="2">
    <source>
        <dbReference type="ARBA" id="ARBA00022448"/>
    </source>
</evidence>
<keyword evidence="3" id="KW-1003">Cell membrane</keyword>
<protein>
    <submittedName>
        <fullName evidence="9">MFS transporter</fullName>
    </submittedName>
</protein>
<feature type="transmembrane region" description="Helical" evidence="7">
    <location>
        <begin position="56"/>
        <end position="76"/>
    </location>
</feature>
<evidence type="ECO:0000256" key="7">
    <source>
        <dbReference type="SAM" id="Phobius"/>
    </source>
</evidence>
<proteinExistence type="predicted"/>
<dbReference type="InterPro" id="IPR010290">
    <property type="entry name" value="TM_effector"/>
</dbReference>
<feature type="transmembrane region" description="Helical" evidence="7">
    <location>
        <begin position="314"/>
        <end position="339"/>
    </location>
</feature>
<dbReference type="CDD" id="cd06173">
    <property type="entry name" value="MFS_MefA_like"/>
    <property type="match status" value="1"/>
</dbReference>
<evidence type="ECO:0000256" key="5">
    <source>
        <dbReference type="ARBA" id="ARBA00022989"/>
    </source>
</evidence>
<feature type="domain" description="Major facilitator superfamily (MFS) profile" evidence="8">
    <location>
        <begin position="226"/>
        <end position="416"/>
    </location>
</feature>
<dbReference type="SUPFAM" id="SSF103473">
    <property type="entry name" value="MFS general substrate transporter"/>
    <property type="match status" value="1"/>
</dbReference>
<organism evidence="9 10">
    <name type="scientific">Paenibacillus puldeungensis</name>
    <dbReference type="NCBI Taxonomy" id="696536"/>
    <lineage>
        <taxon>Bacteria</taxon>
        <taxon>Bacillati</taxon>
        <taxon>Bacillota</taxon>
        <taxon>Bacilli</taxon>
        <taxon>Bacillales</taxon>
        <taxon>Paenibacillaceae</taxon>
        <taxon>Paenibacillus</taxon>
    </lineage>
</organism>
<dbReference type="InterPro" id="IPR020846">
    <property type="entry name" value="MFS_dom"/>
</dbReference>
<evidence type="ECO:0000256" key="4">
    <source>
        <dbReference type="ARBA" id="ARBA00022692"/>
    </source>
</evidence>
<sequence length="416" mass="45861">MSKQENMAGYKDLLKHRNYVFVLVSNTLTGFGFTIFQVVLFWLAYRMSANSFEAAVVVQSSAIPYLFFGLVGGVYADHGDKKQLILRNQLGTGLMMAAIVAMFAFHLESIWYVALASFFIVTFRCFYSPAIRSLVSATLPESLWQQGNALFQLSGQLSRTMAPICGGVLLTHLSESWIFLILLLLMLVPLAFVMPLHLEQKKGSEGVHLLKELKSTFTFLQTRPNLLLSIIIFGIVLLFFTGMERIGLPVVSDQHWHTGAEGFSILLTLFGIGSAVGAFILGKITMPSSYARLIMAACMLWGLGLMGIGLSPNLYLAGVFALLTGVMEAFIDLPMVLMIQKYTPEQKLGQVFSFFSTVAFIGEAGAGLLAAFMMEWAGMVNSFMMVAGCIILVCGAALLWMRKSSRMEPTAVQEYR</sequence>
<keyword evidence="6 7" id="KW-0472">Membrane</keyword>
<evidence type="ECO:0000259" key="8">
    <source>
        <dbReference type="PROSITE" id="PS50850"/>
    </source>
</evidence>
<comment type="caution">
    <text evidence="9">The sequence shown here is derived from an EMBL/GenBank/DDBJ whole genome shotgun (WGS) entry which is preliminary data.</text>
</comment>